<sequence>AARRGLAVLLRSKRRGEFWFRLARRVPASAVSASSGFGLQTRRGWEGGSAILRPTP</sequence>
<name>A0A9I9CD76_CUCME</name>
<dbReference type="AlphaFoldDB" id="A0A9I9CD76"/>
<dbReference type="Gramene" id="MELO3C001905.2.1">
    <property type="protein sequence ID" value="MELO3C001905.2.1"/>
    <property type="gene ID" value="MELO3C001905.2"/>
</dbReference>
<organism evidence="1">
    <name type="scientific">Cucumis melo</name>
    <name type="common">Muskmelon</name>
    <dbReference type="NCBI Taxonomy" id="3656"/>
    <lineage>
        <taxon>Eukaryota</taxon>
        <taxon>Viridiplantae</taxon>
        <taxon>Streptophyta</taxon>
        <taxon>Embryophyta</taxon>
        <taxon>Tracheophyta</taxon>
        <taxon>Spermatophyta</taxon>
        <taxon>Magnoliopsida</taxon>
        <taxon>eudicotyledons</taxon>
        <taxon>Gunneridae</taxon>
        <taxon>Pentapetalae</taxon>
        <taxon>rosids</taxon>
        <taxon>fabids</taxon>
        <taxon>Cucurbitales</taxon>
        <taxon>Cucurbitaceae</taxon>
        <taxon>Benincaseae</taxon>
        <taxon>Cucumis</taxon>
    </lineage>
</organism>
<evidence type="ECO:0000313" key="1">
    <source>
        <dbReference type="EnsemblPlants" id="MELO3C001905.2.1"/>
    </source>
</evidence>
<proteinExistence type="predicted"/>
<reference evidence="1" key="1">
    <citation type="submission" date="2023-03" db="UniProtKB">
        <authorList>
            <consortium name="EnsemblPlants"/>
        </authorList>
    </citation>
    <scope>IDENTIFICATION</scope>
</reference>
<accession>A0A9I9CD76</accession>
<protein>
    <submittedName>
        <fullName evidence="1">Uncharacterized protein</fullName>
    </submittedName>
</protein>
<dbReference type="EnsemblPlants" id="MELO3C001905.2.1">
    <property type="protein sequence ID" value="MELO3C001905.2.1"/>
    <property type="gene ID" value="MELO3C001905.2"/>
</dbReference>